<organism evidence="1 2">
    <name type="scientific">Planktothricoides raciborskii FACHB-1370</name>
    <dbReference type="NCBI Taxonomy" id="2949576"/>
    <lineage>
        <taxon>Bacteria</taxon>
        <taxon>Bacillati</taxon>
        <taxon>Cyanobacteriota</taxon>
        <taxon>Cyanophyceae</taxon>
        <taxon>Oscillatoriophycideae</taxon>
        <taxon>Oscillatoriales</taxon>
        <taxon>Oscillatoriaceae</taxon>
        <taxon>Planktothricoides</taxon>
    </lineage>
</organism>
<dbReference type="Proteomes" id="UP000641954">
    <property type="component" value="Unassembled WGS sequence"/>
</dbReference>
<keyword evidence="2" id="KW-1185">Reference proteome</keyword>
<proteinExistence type="predicted"/>
<evidence type="ECO:0000313" key="1">
    <source>
        <dbReference type="EMBL" id="MBD2547684.1"/>
    </source>
</evidence>
<dbReference type="EMBL" id="JACJSK010000085">
    <property type="protein sequence ID" value="MBD2547684.1"/>
    <property type="molecule type" value="Genomic_DNA"/>
</dbReference>
<evidence type="ECO:0000313" key="2">
    <source>
        <dbReference type="Proteomes" id="UP000641954"/>
    </source>
</evidence>
<name>A0ABR8ELB9_9CYAN</name>
<protein>
    <recommendedName>
        <fullName evidence="3">Transposase</fullName>
    </recommendedName>
</protein>
<sequence length="47" mass="5246">MAHRQRNSCETTDLKHPKGQVVHVKENGQAIATELNYSNIQLLTVDG</sequence>
<comment type="caution">
    <text evidence="1">The sequence shown here is derived from an EMBL/GenBank/DDBJ whole genome shotgun (WGS) entry which is preliminary data.</text>
</comment>
<evidence type="ECO:0008006" key="3">
    <source>
        <dbReference type="Google" id="ProtNLM"/>
    </source>
</evidence>
<reference evidence="1 2" key="1">
    <citation type="journal article" date="2020" name="ISME J.">
        <title>Comparative genomics reveals insights into cyanobacterial evolution and habitat adaptation.</title>
        <authorList>
            <person name="Chen M.Y."/>
            <person name="Teng W.K."/>
            <person name="Zhao L."/>
            <person name="Hu C.X."/>
            <person name="Zhou Y.K."/>
            <person name="Han B.P."/>
            <person name="Song L.R."/>
            <person name="Shu W.S."/>
        </authorList>
    </citation>
    <scope>NUCLEOTIDE SEQUENCE [LARGE SCALE GENOMIC DNA]</scope>
    <source>
        <strain evidence="1 2">FACHB-1370</strain>
    </source>
</reference>
<gene>
    <name evidence="1" type="ORF">H6G72_28455</name>
</gene>
<accession>A0ABR8ELB9</accession>